<evidence type="ECO:0000313" key="1">
    <source>
        <dbReference type="EMBL" id="GAA3974639.1"/>
    </source>
</evidence>
<comment type="caution">
    <text evidence="1">The sequence shown here is derived from an EMBL/GenBank/DDBJ whole genome shotgun (WGS) entry which is preliminary data.</text>
</comment>
<dbReference type="Proteomes" id="UP001501556">
    <property type="component" value="Unassembled WGS sequence"/>
</dbReference>
<organism evidence="1 2">
    <name type="scientific">Hymenobacter antarcticus</name>
    <dbReference type="NCBI Taxonomy" id="486270"/>
    <lineage>
        <taxon>Bacteria</taxon>
        <taxon>Pseudomonadati</taxon>
        <taxon>Bacteroidota</taxon>
        <taxon>Cytophagia</taxon>
        <taxon>Cytophagales</taxon>
        <taxon>Hymenobacteraceae</taxon>
        <taxon>Hymenobacter</taxon>
    </lineage>
</organism>
<gene>
    <name evidence="1" type="ORF">GCM10022407_20370</name>
</gene>
<dbReference type="RefSeq" id="WP_345123803.1">
    <property type="nucleotide sequence ID" value="NZ_BAABDI010000012.1"/>
</dbReference>
<reference evidence="2" key="1">
    <citation type="journal article" date="2019" name="Int. J. Syst. Evol. Microbiol.">
        <title>The Global Catalogue of Microorganisms (GCM) 10K type strain sequencing project: providing services to taxonomists for standard genome sequencing and annotation.</title>
        <authorList>
            <consortium name="The Broad Institute Genomics Platform"/>
            <consortium name="The Broad Institute Genome Sequencing Center for Infectious Disease"/>
            <person name="Wu L."/>
            <person name="Ma J."/>
        </authorList>
    </citation>
    <scope>NUCLEOTIDE SEQUENCE [LARGE SCALE GENOMIC DNA]</scope>
    <source>
        <strain evidence="2">JCM 17217</strain>
    </source>
</reference>
<evidence type="ECO:0000313" key="2">
    <source>
        <dbReference type="Proteomes" id="UP001501556"/>
    </source>
</evidence>
<dbReference type="EMBL" id="BAABDI010000012">
    <property type="protein sequence ID" value="GAA3974639.1"/>
    <property type="molecule type" value="Genomic_DNA"/>
</dbReference>
<proteinExistence type="predicted"/>
<accession>A0ABP7Q0Y4</accession>
<keyword evidence="2" id="KW-1185">Reference proteome</keyword>
<sequence>MKKTKAKKNKAGKNTLLSGAAKSLKKLRMSKLSTTQKVVGGAALVALGLGYLSKRLNGADIPAPNDATTTADAPAAEASLAAMDGNA</sequence>
<name>A0ABP7Q0Y4_9BACT</name>
<protein>
    <submittedName>
        <fullName evidence="1">Uncharacterized protein</fullName>
    </submittedName>
</protein>